<protein>
    <submittedName>
        <fullName evidence="1">Uncharacterized protein</fullName>
    </submittedName>
</protein>
<accession>A0A838BMW5</accession>
<dbReference type="EMBL" id="JACDXJ010000001">
    <property type="protein sequence ID" value="MBA1157024.1"/>
    <property type="molecule type" value="Genomic_DNA"/>
</dbReference>
<keyword evidence="2" id="KW-1185">Reference proteome</keyword>
<evidence type="ECO:0000313" key="1">
    <source>
        <dbReference type="EMBL" id="MBA1157024.1"/>
    </source>
</evidence>
<sequence>MGLGLCIAVLATGTGARAQGNLSAYQGSWLERGPECAEVFSDAGKGTSFKKPVDIFVPAMIVSGNRLKTPSASCRIKSVRPASDRQLLTLDCANAVAGNELRVLMAPQPDGSLKRFSNEQDTLGTRYERCSR</sequence>
<organism evidence="1 2">
    <name type="scientific">Microvirga mediterraneensis</name>
    <dbReference type="NCBI Taxonomy" id="2754695"/>
    <lineage>
        <taxon>Bacteria</taxon>
        <taxon>Pseudomonadati</taxon>
        <taxon>Pseudomonadota</taxon>
        <taxon>Alphaproteobacteria</taxon>
        <taxon>Hyphomicrobiales</taxon>
        <taxon>Methylobacteriaceae</taxon>
        <taxon>Microvirga</taxon>
    </lineage>
</organism>
<dbReference type="Proteomes" id="UP000572984">
    <property type="component" value="Unassembled WGS sequence"/>
</dbReference>
<gene>
    <name evidence="1" type="ORF">H0S73_12890</name>
</gene>
<dbReference type="AlphaFoldDB" id="A0A838BMW5"/>
<comment type="caution">
    <text evidence="1">The sequence shown here is derived from an EMBL/GenBank/DDBJ whole genome shotgun (WGS) entry which is preliminary data.</text>
</comment>
<name>A0A838BMW5_9HYPH</name>
<evidence type="ECO:0000313" key="2">
    <source>
        <dbReference type="Proteomes" id="UP000572984"/>
    </source>
</evidence>
<reference evidence="1 2" key="1">
    <citation type="submission" date="2020-07" db="EMBL/GenBank/DDBJ databases">
        <title>Draft genome and description of Microvirga mediterraneensis Marseille-Q2068 sp. nov.</title>
        <authorList>
            <person name="Boxberger M."/>
        </authorList>
    </citation>
    <scope>NUCLEOTIDE SEQUENCE [LARGE SCALE GENOMIC DNA]</scope>
    <source>
        <strain evidence="1 2">Marseille-Q2068</strain>
    </source>
</reference>
<proteinExistence type="predicted"/>